<evidence type="ECO:0000313" key="9">
    <source>
        <dbReference type="Proteomes" id="UP000004933"/>
    </source>
</evidence>
<dbReference type="GO" id="GO:0015074">
    <property type="term" value="P:DNA integration"/>
    <property type="evidence" value="ECO:0007669"/>
    <property type="project" value="UniProtKB-KW"/>
</dbReference>
<dbReference type="InterPro" id="IPR044068">
    <property type="entry name" value="CB"/>
</dbReference>
<dbReference type="GO" id="GO:0003677">
    <property type="term" value="F:DNA binding"/>
    <property type="evidence" value="ECO:0007669"/>
    <property type="project" value="UniProtKB-UniRule"/>
</dbReference>
<dbReference type="PANTHER" id="PTHR30349:SF64">
    <property type="entry name" value="PROPHAGE INTEGRASE INTD-RELATED"/>
    <property type="match status" value="1"/>
</dbReference>
<evidence type="ECO:0000256" key="1">
    <source>
        <dbReference type="ARBA" id="ARBA00008857"/>
    </source>
</evidence>
<evidence type="ECO:0000259" key="6">
    <source>
        <dbReference type="PROSITE" id="PS51898"/>
    </source>
</evidence>
<comment type="similarity">
    <text evidence="1">Belongs to the 'phage' integrase family.</text>
</comment>
<dbReference type="GO" id="GO:0006310">
    <property type="term" value="P:DNA recombination"/>
    <property type="evidence" value="ECO:0007669"/>
    <property type="project" value="UniProtKB-KW"/>
</dbReference>
<evidence type="ECO:0000313" key="8">
    <source>
        <dbReference type="EMBL" id="EFU88942.1"/>
    </source>
</evidence>
<accession>A0ABC9P1K8</accession>
<dbReference type="Pfam" id="PF00589">
    <property type="entry name" value="Phage_integrase"/>
    <property type="match status" value="1"/>
</dbReference>
<keyword evidence="2" id="KW-0229">DNA integration</keyword>
<sequence>MNIGGETMAKLNWSKKYKYVFSYSNKKGTFWGYRYPYYNSLKHRKEASKRGFESERAANKALLKIQYDLETQNTSFIENKQLTIDEWIKVWIPYAQDNWSVSTKQNIESAIKFHISPLIGNQKLSSLNKITYKREFIDKLRQENKYTESTIQTWHKIVMRMINAAVHNQIIPSNTLTGFKFDLSNNVRSFSKKELQRFIAVLENEDIQTQVIFLTLLKSGMRKGELMGLRWSDIDLNEKYFDINSTRGDYGENKPKTKTSIRKVYFDNSLLTLIKKYKNHEKERLFREGIILSDKDYFILSSRNLPIKQSRITYMFRLLCEKAEVQNITVHGLRHTHATFLIEAGANIKYVSTRLGHKNINITLDVYSDVLKEEEKETADMMDKLIENL</sequence>
<dbReference type="InterPro" id="IPR004107">
    <property type="entry name" value="Integrase_SAM-like_N"/>
</dbReference>
<dbReference type="Gene3D" id="1.10.443.10">
    <property type="entry name" value="Intergrase catalytic core"/>
    <property type="match status" value="1"/>
</dbReference>
<evidence type="ECO:0000256" key="3">
    <source>
        <dbReference type="ARBA" id="ARBA00023125"/>
    </source>
</evidence>
<organism evidence="8 9">
    <name type="scientific">Enterococcus faecalis TX0630</name>
    <dbReference type="NCBI Taxonomy" id="749508"/>
    <lineage>
        <taxon>Bacteria</taxon>
        <taxon>Bacillati</taxon>
        <taxon>Bacillota</taxon>
        <taxon>Bacilli</taxon>
        <taxon>Lactobacillales</taxon>
        <taxon>Enterococcaceae</taxon>
        <taxon>Enterococcus</taxon>
    </lineage>
</organism>
<feature type="domain" description="Tyr recombinase" evidence="6">
    <location>
        <begin position="185"/>
        <end position="380"/>
    </location>
</feature>
<dbReference type="InterPro" id="IPR013762">
    <property type="entry name" value="Integrase-like_cat_sf"/>
</dbReference>
<evidence type="ECO:0000256" key="2">
    <source>
        <dbReference type="ARBA" id="ARBA00022908"/>
    </source>
</evidence>
<dbReference type="Pfam" id="PF14659">
    <property type="entry name" value="Phage_int_SAM_3"/>
    <property type="match status" value="1"/>
</dbReference>
<proteinExistence type="inferred from homology"/>
<protein>
    <submittedName>
        <fullName evidence="8">Site-specific recombinase, phage integrase family</fullName>
    </submittedName>
</protein>
<comment type="caution">
    <text evidence="8">The sequence shown here is derived from an EMBL/GenBank/DDBJ whole genome shotgun (WGS) entry which is preliminary data.</text>
</comment>
<dbReference type="EMBL" id="AEBE01000158">
    <property type="protein sequence ID" value="EFU88942.1"/>
    <property type="molecule type" value="Genomic_DNA"/>
</dbReference>
<feature type="domain" description="Core-binding (CB)" evidence="7">
    <location>
        <begin position="78"/>
        <end position="166"/>
    </location>
</feature>
<keyword evidence="3 5" id="KW-0238">DNA-binding</keyword>
<keyword evidence="4" id="KW-0233">DNA recombination</keyword>
<dbReference type="Proteomes" id="UP000004933">
    <property type="component" value="Unassembled WGS sequence"/>
</dbReference>
<dbReference type="SUPFAM" id="SSF56349">
    <property type="entry name" value="DNA breaking-rejoining enzymes"/>
    <property type="match status" value="1"/>
</dbReference>
<evidence type="ECO:0000259" key="7">
    <source>
        <dbReference type="PROSITE" id="PS51900"/>
    </source>
</evidence>
<reference evidence="8 9" key="1">
    <citation type="submission" date="2010-09" db="EMBL/GenBank/DDBJ databases">
        <authorList>
            <person name="Weinstock G."/>
            <person name="Sodergren E."/>
            <person name="Clifton S."/>
            <person name="Fulton L."/>
            <person name="Fulton B."/>
            <person name="Courtney L."/>
            <person name="Fronick C."/>
            <person name="Harrison M."/>
            <person name="Strong C."/>
            <person name="Farmer C."/>
            <person name="Delahaunty K."/>
            <person name="Markovic C."/>
            <person name="Hall O."/>
            <person name="Minx P."/>
            <person name="Tomlinson C."/>
            <person name="Mitreva M."/>
            <person name="Hou S."/>
            <person name="Chen J."/>
            <person name="Wollam A."/>
            <person name="Pepin K.H."/>
            <person name="Johnson M."/>
            <person name="Bhonagiri V."/>
            <person name="Zhang X."/>
            <person name="Suruliraj S."/>
            <person name="Warren W."/>
            <person name="Chinwalla A."/>
            <person name="Mardis E.R."/>
            <person name="Wilson R.K."/>
        </authorList>
    </citation>
    <scope>NUCLEOTIDE SEQUENCE [LARGE SCALE GENOMIC DNA]</scope>
    <source>
        <strain evidence="8 9">TX0630</strain>
    </source>
</reference>
<dbReference type="PANTHER" id="PTHR30349">
    <property type="entry name" value="PHAGE INTEGRASE-RELATED"/>
    <property type="match status" value="1"/>
</dbReference>
<evidence type="ECO:0000256" key="4">
    <source>
        <dbReference type="ARBA" id="ARBA00023172"/>
    </source>
</evidence>
<dbReference type="PROSITE" id="PS51900">
    <property type="entry name" value="CB"/>
    <property type="match status" value="1"/>
</dbReference>
<dbReference type="Gene3D" id="1.10.150.130">
    <property type="match status" value="1"/>
</dbReference>
<dbReference type="InterPro" id="IPR002104">
    <property type="entry name" value="Integrase_catalytic"/>
</dbReference>
<dbReference type="AlphaFoldDB" id="A0ABC9P1K8"/>
<dbReference type="InterPro" id="IPR011010">
    <property type="entry name" value="DNA_brk_join_enz"/>
</dbReference>
<dbReference type="CDD" id="cd01189">
    <property type="entry name" value="INT_ICEBs1_C_like"/>
    <property type="match status" value="1"/>
</dbReference>
<name>A0ABC9P1K8_ENTFL</name>
<gene>
    <name evidence="8" type="ORF">HMPREF9511_03163</name>
</gene>
<dbReference type="InterPro" id="IPR050090">
    <property type="entry name" value="Tyrosine_recombinase_XerCD"/>
</dbReference>
<dbReference type="PROSITE" id="PS51898">
    <property type="entry name" value="TYR_RECOMBINASE"/>
    <property type="match status" value="1"/>
</dbReference>
<evidence type="ECO:0000256" key="5">
    <source>
        <dbReference type="PROSITE-ProRule" id="PRU01248"/>
    </source>
</evidence>
<dbReference type="InterPro" id="IPR010998">
    <property type="entry name" value="Integrase_recombinase_N"/>
</dbReference>